<keyword evidence="2" id="KW-1185">Reference proteome</keyword>
<gene>
    <name evidence="1" type="ORF">BG015_007626</name>
</gene>
<dbReference type="Proteomes" id="UP000748756">
    <property type="component" value="Unassembled WGS sequence"/>
</dbReference>
<evidence type="ECO:0000313" key="1">
    <source>
        <dbReference type="EMBL" id="KAF9150570.1"/>
    </source>
</evidence>
<dbReference type="OrthoDB" id="655030at2759"/>
<name>A0A9P5S0X9_9FUNG</name>
<proteinExistence type="predicted"/>
<reference evidence="1" key="1">
    <citation type="journal article" date="2020" name="Fungal Divers.">
        <title>Resolving the Mortierellaceae phylogeny through synthesis of multi-gene phylogenetics and phylogenomics.</title>
        <authorList>
            <person name="Vandepol N."/>
            <person name="Liber J."/>
            <person name="Desiro A."/>
            <person name="Na H."/>
            <person name="Kennedy M."/>
            <person name="Barry K."/>
            <person name="Grigoriev I.V."/>
            <person name="Miller A.N."/>
            <person name="O'Donnell K."/>
            <person name="Stajich J.E."/>
            <person name="Bonito G."/>
        </authorList>
    </citation>
    <scope>NUCLEOTIDE SEQUENCE</scope>
    <source>
        <strain evidence="1">NRRL 6426</strain>
    </source>
</reference>
<organism evidence="1 2">
    <name type="scientific">Linnemannia schmuckeri</name>
    <dbReference type="NCBI Taxonomy" id="64567"/>
    <lineage>
        <taxon>Eukaryota</taxon>
        <taxon>Fungi</taxon>
        <taxon>Fungi incertae sedis</taxon>
        <taxon>Mucoromycota</taxon>
        <taxon>Mortierellomycotina</taxon>
        <taxon>Mortierellomycetes</taxon>
        <taxon>Mortierellales</taxon>
        <taxon>Mortierellaceae</taxon>
        <taxon>Linnemannia</taxon>
    </lineage>
</organism>
<dbReference type="EMBL" id="JAAAUQ010000403">
    <property type="protein sequence ID" value="KAF9150570.1"/>
    <property type="molecule type" value="Genomic_DNA"/>
</dbReference>
<accession>A0A9P5S0X9</accession>
<dbReference type="AlphaFoldDB" id="A0A9P5S0X9"/>
<protein>
    <submittedName>
        <fullName evidence="1">Uncharacterized protein</fullName>
    </submittedName>
</protein>
<sequence length="183" mass="20385">MTAEKQHFRSCDNSEWRSHKTLAMCDETRAFSIPMGDKFMTLGAINDNTPTDLISKVMLEEKKHPNLPPPLLPTGVMIAMHDAAALANVIYSLPLSPSVKDLEAASSDYCSEQSPTAQESLKNSRMLSKTIEKGLVGVLTRFLMKYQSNWMKLALHGMFHYRTNVGSLPKLVEKETIAQGVSR</sequence>
<evidence type="ECO:0000313" key="2">
    <source>
        <dbReference type="Proteomes" id="UP000748756"/>
    </source>
</evidence>
<comment type="caution">
    <text evidence="1">The sequence shown here is derived from an EMBL/GenBank/DDBJ whole genome shotgun (WGS) entry which is preliminary data.</text>
</comment>